<evidence type="ECO:0000256" key="2">
    <source>
        <dbReference type="ARBA" id="ARBA00006730"/>
    </source>
</evidence>
<evidence type="ECO:0000256" key="7">
    <source>
        <dbReference type="ARBA" id="ARBA00039751"/>
    </source>
</evidence>
<dbReference type="GO" id="GO:0003884">
    <property type="term" value="F:D-amino-acid oxidase activity"/>
    <property type="evidence" value="ECO:0007669"/>
    <property type="project" value="UniProtKB-EC"/>
</dbReference>
<dbReference type="RefSeq" id="WP_045095469.1">
    <property type="nucleotide sequence ID" value="NZ_LN614827.1"/>
</dbReference>
<feature type="domain" description="FAD dependent oxidoreductase" evidence="9">
    <location>
        <begin position="5"/>
        <end position="334"/>
    </location>
</feature>
<comment type="cofactor">
    <cofactor evidence="1">
        <name>FAD</name>
        <dbReference type="ChEBI" id="CHEBI:57692"/>
    </cofactor>
</comment>
<evidence type="ECO:0000259" key="9">
    <source>
        <dbReference type="Pfam" id="PF01266"/>
    </source>
</evidence>
<name>A0A098G319_9GAMM</name>
<dbReference type="Gene3D" id="3.50.50.60">
    <property type="entry name" value="FAD/NAD(P)-binding domain"/>
    <property type="match status" value="1"/>
</dbReference>
<comment type="similarity">
    <text evidence="2">Belongs to the DAMOX/DASOX family.</text>
</comment>
<dbReference type="InterPro" id="IPR036188">
    <property type="entry name" value="FAD/NAD-bd_sf"/>
</dbReference>
<dbReference type="InterPro" id="IPR006076">
    <property type="entry name" value="FAD-dep_OxRdtase"/>
</dbReference>
<dbReference type="PANTHER" id="PTHR11530">
    <property type="entry name" value="D-AMINO ACID OXIDASE"/>
    <property type="match status" value="1"/>
</dbReference>
<dbReference type="Proteomes" id="UP000032430">
    <property type="component" value="Chromosome I"/>
</dbReference>
<gene>
    <name evidence="10" type="ORF">LFA_1458</name>
</gene>
<dbReference type="SUPFAM" id="SSF51905">
    <property type="entry name" value="FAD/NAD(P)-binding domain"/>
    <property type="match status" value="1"/>
</dbReference>
<evidence type="ECO:0000256" key="3">
    <source>
        <dbReference type="ARBA" id="ARBA00022630"/>
    </source>
</evidence>
<evidence type="ECO:0000256" key="6">
    <source>
        <dbReference type="ARBA" id="ARBA00039101"/>
    </source>
</evidence>
<keyword evidence="4" id="KW-0274">FAD</keyword>
<dbReference type="Pfam" id="PF01266">
    <property type="entry name" value="DAO"/>
    <property type="match status" value="1"/>
</dbReference>
<dbReference type="STRING" id="1212491.LFA_1458"/>
<dbReference type="AlphaFoldDB" id="A0A098G319"/>
<dbReference type="EMBL" id="LN614827">
    <property type="protein sequence ID" value="CEG56877.1"/>
    <property type="molecule type" value="Genomic_DNA"/>
</dbReference>
<keyword evidence="3" id="KW-0285">Flavoprotein</keyword>
<dbReference type="HOGENOM" id="CLU_007884_1_0_6"/>
<dbReference type="KEGG" id="lfa:LFA_1458"/>
<evidence type="ECO:0000256" key="5">
    <source>
        <dbReference type="ARBA" id="ARBA00023002"/>
    </source>
</evidence>
<keyword evidence="11" id="KW-1185">Reference proteome</keyword>
<comment type="catalytic activity">
    <reaction evidence="8">
        <text>a D-alpha-amino acid + O2 + H2O = a 2-oxocarboxylate + H2O2 + NH4(+)</text>
        <dbReference type="Rhea" id="RHEA:21816"/>
        <dbReference type="ChEBI" id="CHEBI:15377"/>
        <dbReference type="ChEBI" id="CHEBI:15379"/>
        <dbReference type="ChEBI" id="CHEBI:16240"/>
        <dbReference type="ChEBI" id="CHEBI:28938"/>
        <dbReference type="ChEBI" id="CHEBI:35179"/>
        <dbReference type="ChEBI" id="CHEBI:59871"/>
        <dbReference type="EC" id="1.4.3.3"/>
    </reaction>
    <physiologicalReaction direction="left-to-right" evidence="8">
        <dbReference type="Rhea" id="RHEA:21817"/>
    </physiologicalReaction>
</comment>
<dbReference type="OrthoDB" id="9790035at2"/>
<evidence type="ECO:0000313" key="10">
    <source>
        <dbReference type="EMBL" id="CEG56877.1"/>
    </source>
</evidence>
<dbReference type="EC" id="1.4.3.3" evidence="6"/>
<evidence type="ECO:0000256" key="1">
    <source>
        <dbReference type="ARBA" id="ARBA00001974"/>
    </source>
</evidence>
<dbReference type="Gene3D" id="3.30.9.10">
    <property type="entry name" value="D-Amino Acid Oxidase, subunit A, domain 2"/>
    <property type="match status" value="1"/>
</dbReference>
<proteinExistence type="inferred from homology"/>
<sequence>MQAGIVGMGIMGRLLALALHNAGWKVTLFDQNTGDINCSLAAAGLLTPFSELDKADQLIFHLGQESIRQCWPQILAQLPEQIYFQQSGSLVLSHPNDQAEWSHFSRRISSQLDQGDFNFQQLSNKTVIQLEPELSKFETAYYFPDEAHMDCQSLMRVLKIYLEAKGVRCITNTPVLSLEPRLIITESKSHEFDMVFDCRGLGARSVFTDLRSLRGELIWLHSPDVQLQRSIRLLHPRYSLYIVPRPANIYLIGASEIEADDLDSISVRTTLELLTAAYYVHAGFSDARIIKTVTQCRPTLSSHLPRIKFTDGLIAINGLYRHGYLIAPALAEEVLRGIKTNYQHVRYPKIWES</sequence>
<protein>
    <recommendedName>
        <fullName evidence="7">D-amino-acid oxidase</fullName>
        <ecNumber evidence="6">1.4.3.3</ecNumber>
    </recommendedName>
</protein>
<organism evidence="10 11">
    <name type="scientific">Legionella fallonii LLAP-10</name>
    <dbReference type="NCBI Taxonomy" id="1212491"/>
    <lineage>
        <taxon>Bacteria</taxon>
        <taxon>Pseudomonadati</taxon>
        <taxon>Pseudomonadota</taxon>
        <taxon>Gammaproteobacteria</taxon>
        <taxon>Legionellales</taxon>
        <taxon>Legionellaceae</taxon>
        <taxon>Legionella</taxon>
    </lineage>
</organism>
<evidence type="ECO:0000256" key="8">
    <source>
        <dbReference type="ARBA" id="ARBA00049547"/>
    </source>
</evidence>
<dbReference type="InterPro" id="IPR023209">
    <property type="entry name" value="DAO"/>
</dbReference>
<keyword evidence="5" id="KW-0560">Oxidoreductase</keyword>
<reference evidence="11" key="1">
    <citation type="submission" date="2014-09" db="EMBL/GenBank/DDBJ databases">
        <authorList>
            <person name="Gomez-Valero L."/>
        </authorList>
    </citation>
    <scope>NUCLEOTIDE SEQUENCE [LARGE SCALE GENOMIC DNA]</scope>
    <source>
        <strain evidence="11">ATCC700992</strain>
    </source>
</reference>
<accession>A0A098G319</accession>
<dbReference type="PANTHER" id="PTHR11530:SF11">
    <property type="entry name" value="D-ASPARTATE OXIDASE"/>
    <property type="match status" value="1"/>
</dbReference>
<dbReference type="SUPFAM" id="SSF54373">
    <property type="entry name" value="FAD-linked reductases, C-terminal domain"/>
    <property type="match status" value="1"/>
</dbReference>
<evidence type="ECO:0000313" key="11">
    <source>
        <dbReference type="Proteomes" id="UP000032430"/>
    </source>
</evidence>
<evidence type="ECO:0000256" key="4">
    <source>
        <dbReference type="ARBA" id="ARBA00022827"/>
    </source>
</evidence>
<dbReference type="GO" id="GO:0046416">
    <property type="term" value="P:D-amino acid metabolic process"/>
    <property type="evidence" value="ECO:0007669"/>
    <property type="project" value="InterPro"/>
</dbReference>
<dbReference type="GO" id="GO:0071949">
    <property type="term" value="F:FAD binding"/>
    <property type="evidence" value="ECO:0007669"/>
    <property type="project" value="InterPro"/>
</dbReference>